<sequence>MPPPGERRKRTIAWGLSAAILLHLLLGLVLVLMPGPRPLAVIPERGIDVEIVTEPPEHAPAAPMRLPSQPDRPAAAPTAPPVPNVGPRSAVPPPMVKAARMLSGAALADPRNRPVVQTLPLLAPDERMEQLCVIEAIEQIRITRRDTQPDRLVAYAMAETRTAGNALSADGGAFHSKGEWYAVRFRCELTPDHARVAAFEFAVGDAIPRGEWARHNLPATDAPSD</sequence>
<proteinExistence type="predicted"/>
<organism evidence="3 4">
    <name type="scientific">Labrys wisconsinensis</name>
    <dbReference type="NCBI Taxonomy" id="425677"/>
    <lineage>
        <taxon>Bacteria</taxon>
        <taxon>Pseudomonadati</taxon>
        <taxon>Pseudomonadota</taxon>
        <taxon>Alphaproteobacteria</taxon>
        <taxon>Hyphomicrobiales</taxon>
        <taxon>Xanthobacteraceae</taxon>
        <taxon>Labrys</taxon>
    </lineage>
</organism>
<dbReference type="Pfam" id="PF06059">
    <property type="entry name" value="DUF930"/>
    <property type="match status" value="1"/>
</dbReference>
<protein>
    <recommendedName>
        <fullName evidence="5">DUF930 domain-containing protein</fullName>
    </recommendedName>
</protein>
<keyword evidence="2" id="KW-0812">Transmembrane</keyword>
<keyword evidence="4" id="KW-1185">Reference proteome</keyword>
<gene>
    <name evidence="3" type="ORF">QO011_001996</name>
</gene>
<feature type="transmembrane region" description="Helical" evidence="2">
    <location>
        <begin position="12"/>
        <end position="33"/>
    </location>
</feature>
<accession>A0ABU0J3Y7</accession>
<evidence type="ECO:0000256" key="2">
    <source>
        <dbReference type="SAM" id="Phobius"/>
    </source>
</evidence>
<reference evidence="3 4" key="1">
    <citation type="submission" date="2023-07" db="EMBL/GenBank/DDBJ databases">
        <title>Genomic Encyclopedia of Type Strains, Phase IV (KMG-IV): sequencing the most valuable type-strain genomes for metagenomic binning, comparative biology and taxonomic classification.</title>
        <authorList>
            <person name="Goeker M."/>
        </authorList>
    </citation>
    <scope>NUCLEOTIDE SEQUENCE [LARGE SCALE GENOMIC DNA]</scope>
    <source>
        <strain evidence="3 4">DSM 19619</strain>
    </source>
</reference>
<dbReference type="EMBL" id="JAUSVX010000003">
    <property type="protein sequence ID" value="MDQ0468985.1"/>
    <property type="molecule type" value="Genomic_DNA"/>
</dbReference>
<dbReference type="RefSeq" id="WP_307271017.1">
    <property type="nucleotide sequence ID" value="NZ_JAUSVX010000003.1"/>
</dbReference>
<evidence type="ECO:0000313" key="3">
    <source>
        <dbReference type="EMBL" id="MDQ0468985.1"/>
    </source>
</evidence>
<feature type="region of interest" description="Disordered" evidence="1">
    <location>
        <begin position="58"/>
        <end position="89"/>
    </location>
</feature>
<comment type="caution">
    <text evidence="3">The sequence shown here is derived from an EMBL/GenBank/DDBJ whole genome shotgun (WGS) entry which is preliminary data.</text>
</comment>
<evidence type="ECO:0000256" key="1">
    <source>
        <dbReference type="SAM" id="MobiDB-lite"/>
    </source>
</evidence>
<dbReference type="InterPro" id="IPR009273">
    <property type="entry name" value="DUF930"/>
</dbReference>
<evidence type="ECO:0008006" key="5">
    <source>
        <dbReference type="Google" id="ProtNLM"/>
    </source>
</evidence>
<name>A0ABU0J3Y7_9HYPH</name>
<dbReference type="Proteomes" id="UP001242480">
    <property type="component" value="Unassembled WGS sequence"/>
</dbReference>
<keyword evidence="2" id="KW-0472">Membrane</keyword>
<keyword evidence="2" id="KW-1133">Transmembrane helix</keyword>
<evidence type="ECO:0000313" key="4">
    <source>
        <dbReference type="Proteomes" id="UP001242480"/>
    </source>
</evidence>
<feature type="compositionally biased region" description="Pro residues" evidence="1">
    <location>
        <begin position="78"/>
        <end position="89"/>
    </location>
</feature>